<protein>
    <submittedName>
        <fullName evidence="1">Uncharacterized protein</fullName>
    </submittedName>
</protein>
<comment type="caution">
    <text evidence="1">The sequence shown here is derived from an EMBL/GenBank/DDBJ whole genome shotgun (WGS) entry which is preliminary data.</text>
</comment>
<evidence type="ECO:0000313" key="2">
    <source>
        <dbReference type="Proteomes" id="UP001278766"/>
    </source>
</evidence>
<reference evidence="1" key="1">
    <citation type="journal article" date="2023" name="Mol. Phylogenet. Evol.">
        <title>Genome-scale phylogeny and comparative genomics of the fungal order Sordariales.</title>
        <authorList>
            <person name="Hensen N."/>
            <person name="Bonometti L."/>
            <person name="Westerberg I."/>
            <person name="Brannstrom I.O."/>
            <person name="Guillou S."/>
            <person name="Cros-Aarteil S."/>
            <person name="Calhoun S."/>
            <person name="Haridas S."/>
            <person name="Kuo A."/>
            <person name="Mondo S."/>
            <person name="Pangilinan J."/>
            <person name="Riley R."/>
            <person name="LaButti K."/>
            <person name="Andreopoulos B."/>
            <person name="Lipzen A."/>
            <person name="Chen C."/>
            <person name="Yan M."/>
            <person name="Daum C."/>
            <person name="Ng V."/>
            <person name="Clum A."/>
            <person name="Steindorff A."/>
            <person name="Ohm R.A."/>
            <person name="Martin F."/>
            <person name="Silar P."/>
            <person name="Natvig D.O."/>
            <person name="Lalanne C."/>
            <person name="Gautier V."/>
            <person name="Ament-Velasquez S.L."/>
            <person name="Kruys A."/>
            <person name="Hutchinson M.I."/>
            <person name="Powell A.J."/>
            <person name="Barry K."/>
            <person name="Miller A.N."/>
            <person name="Grigoriev I.V."/>
            <person name="Debuchy R."/>
            <person name="Gladieux P."/>
            <person name="Hiltunen Thoren M."/>
            <person name="Johannesson H."/>
        </authorList>
    </citation>
    <scope>NUCLEOTIDE SEQUENCE</scope>
    <source>
        <strain evidence="1">CBS 168.71</strain>
    </source>
</reference>
<organism evidence="1 2">
    <name type="scientific">Chaetomium fimeti</name>
    <dbReference type="NCBI Taxonomy" id="1854472"/>
    <lineage>
        <taxon>Eukaryota</taxon>
        <taxon>Fungi</taxon>
        <taxon>Dikarya</taxon>
        <taxon>Ascomycota</taxon>
        <taxon>Pezizomycotina</taxon>
        <taxon>Sordariomycetes</taxon>
        <taxon>Sordariomycetidae</taxon>
        <taxon>Sordariales</taxon>
        <taxon>Chaetomiaceae</taxon>
        <taxon>Chaetomium</taxon>
    </lineage>
</organism>
<evidence type="ECO:0000313" key="1">
    <source>
        <dbReference type="EMBL" id="KAK3294279.1"/>
    </source>
</evidence>
<name>A0AAE0HCZ5_9PEZI</name>
<dbReference type="EMBL" id="JAUEPN010000005">
    <property type="protein sequence ID" value="KAK3294279.1"/>
    <property type="molecule type" value="Genomic_DNA"/>
</dbReference>
<accession>A0AAE0HCZ5</accession>
<sequence length="222" mass="23693">MIAATEICNPLGGTSLVGGTQFVAFVGEERENLEPPRVAFLRAPKSSTHSSPACPATPAAAFPPPLTWKLWNRAVQGQSRSHATNNFLSDSHSIFPKRNAQHTNSLIPVSTRSLCVKDRIGCQSREPNPRGASIRDRDSGLPPFQLCHSDHPARIESLRSPRPAKVGGIPPSLVSIRDLGPHSGVDRPRVLRIGSDRLTVCSLAIAPGGGMGGTVAFLECSR</sequence>
<gene>
    <name evidence="1" type="ORF">B0H64DRAFT_183687</name>
</gene>
<dbReference type="GeneID" id="87835905"/>
<keyword evidence="2" id="KW-1185">Reference proteome</keyword>
<reference evidence="1" key="2">
    <citation type="submission" date="2023-06" db="EMBL/GenBank/DDBJ databases">
        <authorList>
            <consortium name="Lawrence Berkeley National Laboratory"/>
            <person name="Haridas S."/>
            <person name="Hensen N."/>
            <person name="Bonometti L."/>
            <person name="Westerberg I."/>
            <person name="Brannstrom I.O."/>
            <person name="Guillou S."/>
            <person name="Cros-Aarteil S."/>
            <person name="Calhoun S."/>
            <person name="Kuo A."/>
            <person name="Mondo S."/>
            <person name="Pangilinan J."/>
            <person name="Riley R."/>
            <person name="Labutti K."/>
            <person name="Andreopoulos B."/>
            <person name="Lipzen A."/>
            <person name="Chen C."/>
            <person name="Yanf M."/>
            <person name="Daum C."/>
            <person name="Ng V."/>
            <person name="Clum A."/>
            <person name="Steindorff A."/>
            <person name="Ohm R."/>
            <person name="Martin F."/>
            <person name="Silar P."/>
            <person name="Natvig D."/>
            <person name="Lalanne C."/>
            <person name="Gautier V."/>
            <person name="Ament-Velasquez S.L."/>
            <person name="Kruys A."/>
            <person name="Hutchinson M.I."/>
            <person name="Powell A.J."/>
            <person name="Barry K."/>
            <person name="Miller A.N."/>
            <person name="Grigoriev I.V."/>
            <person name="Debuchy R."/>
            <person name="Gladieux P."/>
            <person name="Thoren M.H."/>
            <person name="Johannesson H."/>
        </authorList>
    </citation>
    <scope>NUCLEOTIDE SEQUENCE</scope>
    <source>
        <strain evidence="1">CBS 168.71</strain>
    </source>
</reference>
<dbReference type="AlphaFoldDB" id="A0AAE0HCZ5"/>
<proteinExistence type="predicted"/>
<dbReference type="RefSeq" id="XP_062657793.1">
    <property type="nucleotide sequence ID" value="XM_062798957.1"/>
</dbReference>
<dbReference type="Proteomes" id="UP001278766">
    <property type="component" value="Unassembled WGS sequence"/>
</dbReference>